<dbReference type="PANTHER" id="PTHR30409">
    <property type="entry name" value="CARBAMATE KINASE"/>
    <property type="match status" value="1"/>
</dbReference>
<feature type="domain" description="Aspartate/glutamate/uridylate kinase" evidence="5">
    <location>
        <begin position="1"/>
        <end position="274"/>
    </location>
</feature>
<dbReference type="InterPro" id="IPR001048">
    <property type="entry name" value="Asp/Glu/Uridylate_kinase"/>
</dbReference>
<dbReference type="NCBIfam" id="NF009008">
    <property type="entry name" value="PRK12354.1"/>
    <property type="match status" value="1"/>
</dbReference>
<name>A0ABV6H3F6_9ACTN</name>
<dbReference type="PANTHER" id="PTHR30409:SF1">
    <property type="entry name" value="CARBAMATE KINASE-RELATED"/>
    <property type="match status" value="1"/>
</dbReference>
<evidence type="ECO:0000256" key="2">
    <source>
        <dbReference type="ARBA" id="ARBA00022679"/>
    </source>
</evidence>
<organism evidence="6 7">
    <name type="scientific">Gordonia phosphorivorans</name>
    <dbReference type="NCBI Taxonomy" id="1056982"/>
    <lineage>
        <taxon>Bacteria</taxon>
        <taxon>Bacillati</taxon>
        <taxon>Actinomycetota</taxon>
        <taxon>Actinomycetes</taxon>
        <taxon>Mycobacteriales</taxon>
        <taxon>Gordoniaceae</taxon>
        <taxon>Gordonia</taxon>
    </lineage>
</organism>
<dbReference type="PIRSF" id="PIRSF000723">
    <property type="entry name" value="Carbamate_kin"/>
    <property type="match status" value="1"/>
</dbReference>
<dbReference type="InterPro" id="IPR003964">
    <property type="entry name" value="Carb_kinase"/>
</dbReference>
<dbReference type="EMBL" id="JBHLWV010000002">
    <property type="protein sequence ID" value="MFC0313381.1"/>
    <property type="molecule type" value="Genomic_DNA"/>
</dbReference>
<evidence type="ECO:0000256" key="3">
    <source>
        <dbReference type="ARBA" id="ARBA00022777"/>
    </source>
</evidence>
<dbReference type="CDD" id="cd04235">
    <property type="entry name" value="AAK_CK"/>
    <property type="match status" value="1"/>
</dbReference>
<accession>A0ABV6H3F6</accession>
<comment type="similarity">
    <text evidence="1 4">Belongs to the carbamate kinase family.</text>
</comment>
<dbReference type="Proteomes" id="UP001589783">
    <property type="component" value="Unassembled WGS sequence"/>
</dbReference>
<evidence type="ECO:0000313" key="6">
    <source>
        <dbReference type="EMBL" id="MFC0313381.1"/>
    </source>
</evidence>
<comment type="caution">
    <text evidence="6">The sequence shown here is derived from an EMBL/GenBank/DDBJ whole genome shotgun (WGS) entry which is preliminary data.</text>
</comment>
<keyword evidence="2 4" id="KW-0808">Transferase</keyword>
<dbReference type="SUPFAM" id="SSF53633">
    <property type="entry name" value="Carbamate kinase-like"/>
    <property type="match status" value="1"/>
</dbReference>
<dbReference type="InterPro" id="IPR036393">
    <property type="entry name" value="AceGlu_kinase-like_sf"/>
</dbReference>
<protein>
    <recommendedName>
        <fullName evidence="4">Carbamate kinase</fullName>
    </recommendedName>
</protein>
<dbReference type="Gene3D" id="3.40.1160.10">
    <property type="entry name" value="Acetylglutamate kinase-like"/>
    <property type="match status" value="1"/>
</dbReference>
<proteinExistence type="inferred from homology"/>
<dbReference type="RefSeq" id="WP_382359411.1">
    <property type="nucleotide sequence ID" value="NZ_JBHLWV010000002.1"/>
</dbReference>
<evidence type="ECO:0000313" key="7">
    <source>
        <dbReference type="Proteomes" id="UP001589783"/>
    </source>
</evidence>
<evidence type="ECO:0000256" key="4">
    <source>
        <dbReference type="PIRNR" id="PIRNR000723"/>
    </source>
</evidence>
<keyword evidence="7" id="KW-1185">Reference proteome</keyword>
<sequence>MRVVVALGGNALLPRGEPLTQENQVRAVSEAMEVLAPVSVDHHLVITHGNGPQVGMLANLSAGAEHAQTFDVLDAQTEGMIGYLIERELRELLPAVREVATLVTLIEVDPKDPAFANPTKFIGPVYSKDQAEQLAAERGWVVKEDGQYWRRVVPSPSPAAIPGISTINRLLREEVTVVCAGGGGIPVAWDAVARRYSGVEAVIDKDLATSLLAYELSADLMVIATDVEGVYENWGTPEQKLIATAHPKAFDTSAFPAGSMGPKVAAAIEFVERGLRGEAVIGSLSQLAEILDGTAGTRVGRQYSGITYR</sequence>
<dbReference type="Pfam" id="PF00696">
    <property type="entry name" value="AA_kinase"/>
    <property type="match status" value="1"/>
</dbReference>
<gene>
    <name evidence="6" type="ORF">ACFFJD_00715</name>
</gene>
<evidence type="ECO:0000256" key="1">
    <source>
        <dbReference type="ARBA" id="ARBA00011066"/>
    </source>
</evidence>
<dbReference type="GO" id="GO:0016301">
    <property type="term" value="F:kinase activity"/>
    <property type="evidence" value="ECO:0007669"/>
    <property type="project" value="UniProtKB-KW"/>
</dbReference>
<keyword evidence="3 4" id="KW-0418">Kinase</keyword>
<dbReference type="PRINTS" id="PR01469">
    <property type="entry name" value="CARBMTKINASE"/>
</dbReference>
<reference evidence="6 7" key="1">
    <citation type="submission" date="2024-09" db="EMBL/GenBank/DDBJ databases">
        <authorList>
            <person name="Sun Q."/>
            <person name="Mori K."/>
        </authorList>
    </citation>
    <scope>NUCLEOTIDE SEQUENCE [LARGE SCALE GENOMIC DNA]</scope>
    <source>
        <strain evidence="6 7">CCM 7957</strain>
    </source>
</reference>
<evidence type="ECO:0000259" key="5">
    <source>
        <dbReference type="Pfam" id="PF00696"/>
    </source>
</evidence>